<protein>
    <submittedName>
        <fullName evidence="2">Collagen-like protein</fullName>
    </submittedName>
</protein>
<organism evidence="2 3">
    <name type="scientific">Archangium minus</name>
    <dbReference type="NCBI Taxonomy" id="83450"/>
    <lineage>
        <taxon>Bacteria</taxon>
        <taxon>Pseudomonadati</taxon>
        <taxon>Myxococcota</taxon>
        <taxon>Myxococcia</taxon>
        <taxon>Myxococcales</taxon>
        <taxon>Cystobacterineae</taxon>
        <taxon>Archangiaceae</taxon>
        <taxon>Archangium</taxon>
    </lineage>
</organism>
<proteinExistence type="predicted"/>
<feature type="compositionally biased region" description="Pro residues" evidence="1">
    <location>
        <begin position="42"/>
        <end position="51"/>
    </location>
</feature>
<gene>
    <name evidence="2" type="ORF">F0U60_45300</name>
</gene>
<evidence type="ECO:0000313" key="2">
    <source>
        <dbReference type="EMBL" id="WNG52943.1"/>
    </source>
</evidence>
<sequence length="260" mass="25983">MSGLLSACTQIEGPQGPMGPQGPAGPAGGPQGPAGPKGDPGPQGPQGPAGPPGSSGGTPMCTPGASFCEGSKLWACTKTGTDAVLTSTCSSGSATNPAGCFTTECPPGTAGCCRTSKPTCSWNLTTPAMSGSSYGTDVNGSTILPPTGGALCSVFPVCSGADLTVMFYPIGLSTVCGTSNYVHMVVQRSQIAPGERITLPSSRVSLSINNPQDLTKKCYAWTGTVTWNSDVPSWSVTLDATCSETGKSSIKLVGTFSGDQ</sequence>
<evidence type="ECO:0000313" key="3">
    <source>
        <dbReference type="Proteomes" id="UP001611383"/>
    </source>
</evidence>
<accession>A0ABY9XC45</accession>
<evidence type="ECO:0000256" key="1">
    <source>
        <dbReference type="SAM" id="MobiDB-lite"/>
    </source>
</evidence>
<dbReference type="Proteomes" id="UP001611383">
    <property type="component" value="Chromosome"/>
</dbReference>
<reference evidence="2 3" key="1">
    <citation type="submission" date="2019-08" db="EMBL/GenBank/DDBJ databases">
        <title>Archangium and Cystobacter genomes.</title>
        <authorList>
            <person name="Chen I.-C.K."/>
            <person name="Wielgoss S."/>
        </authorList>
    </citation>
    <scope>NUCLEOTIDE SEQUENCE [LARGE SCALE GENOMIC DNA]</scope>
    <source>
        <strain evidence="2 3">Cbm 6</strain>
    </source>
</reference>
<name>A0ABY9XC45_9BACT</name>
<keyword evidence="3" id="KW-1185">Reference proteome</keyword>
<dbReference type="EMBL" id="CP043494">
    <property type="protein sequence ID" value="WNG52943.1"/>
    <property type="molecule type" value="Genomic_DNA"/>
</dbReference>
<dbReference type="Gene3D" id="1.20.5.320">
    <property type="entry name" value="6-Phosphogluconate Dehydrogenase, domain 3"/>
    <property type="match status" value="1"/>
</dbReference>
<feature type="region of interest" description="Disordered" evidence="1">
    <location>
        <begin position="1"/>
        <end position="58"/>
    </location>
</feature>